<reference evidence="2" key="2">
    <citation type="submission" date="2020-11" db="EMBL/GenBank/DDBJ databases">
        <authorList>
            <person name="McCartney M.A."/>
            <person name="Auch B."/>
            <person name="Kono T."/>
            <person name="Mallez S."/>
            <person name="Becker A."/>
            <person name="Gohl D.M."/>
            <person name="Silverstein K.A.T."/>
            <person name="Koren S."/>
            <person name="Bechman K.B."/>
            <person name="Herman A."/>
            <person name="Abrahante J.E."/>
            <person name="Garbe J."/>
        </authorList>
    </citation>
    <scope>NUCLEOTIDE SEQUENCE</scope>
    <source>
        <strain evidence="2">Duluth1</strain>
        <tissue evidence="2">Whole animal</tissue>
    </source>
</reference>
<dbReference type="InterPro" id="IPR000421">
    <property type="entry name" value="FA58C"/>
</dbReference>
<evidence type="ECO:0000259" key="1">
    <source>
        <dbReference type="PROSITE" id="PS50022"/>
    </source>
</evidence>
<keyword evidence="3" id="KW-1185">Reference proteome</keyword>
<comment type="caution">
    <text evidence="2">The sequence shown here is derived from an EMBL/GenBank/DDBJ whole genome shotgun (WGS) entry which is preliminary data.</text>
</comment>
<evidence type="ECO:0000313" key="3">
    <source>
        <dbReference type="Proteomes" id="UP000828390"/>
    </source>
</evidence>
<reference evidence="2" key="1">
    <citation type="journal article" date="2019" name="bioRxiv">
        <title>The Genome of the Zebra Mussel, Dreissena polymorpha: A Resource for Invasive Species Research.</title>
        <authorList>
            <person name="McCartney M.A."/>
            <person name="Auch B."/>
            <person name="Kono T."/>
            <person name="Mallez S."/>
            <person name="Zhang Y."/>
            <person name="Obille A."/>
            <person name="Becker A."/>
            <person name="Abrahante J.E."/>
            <person name="Garbe J."/>
            <person name="Badalamenti J.P."/>
            <person name="Herman A."/>
            <person name="Mangelson H."/>
            <person name="Liachko I."/>
            <person name="Sullivan S."/>
            <person name="Sone E.D."/>
            <person name="Koren S."/>
            <person name="Silverstein K.A.T."/>
            <person name="Beckman K.B."/>
            <person name="Gohl D.M."/>
        </authorList>
    </citation>
    <scope>NUCLEOTIDE SEQUENCE</scope>
    <source>
        <strain evidence="2">Duluth1</strain>
        <tissue evidence="2">Whole animal</tissue>
    </source>
</reference>
<dbReference type="PROSITE" id="PS01286">
    <property type="entry name" value="FA58C_2"/>
    <property type="match status" value="1"/>
</dbReference>
<dbReference type="SUPFAM" id="SSF49785">
    <property type="entry name" value="Galactose-binding domain-like"/>
    <property type="match status" value="1"/>
</dbReference>
<dbReference type="Gene3D" id="2.60.120.260">
    <property type="entry name" value="Galactose-binding domain-like"/>
    <property type="match status" value="1"/>
</dbReference>
<accession>A0A9D4S6T6</accession>
<feature type="domain" description="F5/8 type C" evidence="1">
    <location>
        <begin position="1"/>
        <end position="67"/>
    </location>
</feature>
<dbReference type="Proteomes" id="UP000828390">
    <property type="component" value="Unassembled WGS sequence"/>
</dbReference>
<gene>
    <name evidence="2" type="ORF">DPMN_016739</name>
</gene>
<proteinExistence type="predicted"/>
<name>A0A9D4S6T6_DREPO</name>
<dbReference type="PROSITE" id="PS50022">
    <property type="entry name" value="FA58C_3"/>
    <property type="match status" value="1"/>
</dbReference>
<dbReference type="EMBL" id="JAIWYP010000001">
    <property type="protein sequence ID" value="KAH3892618.1"/>
    <property type="molecule type" value="Genomic_DNA"/>
</dbReference>
<evidence type="ECO:0000313" key="2">
    <source>
        <dbReference type="EMBL" id="KAH3892618.1"/>
    </source>
</evidence>
<dbReference type="InterPro" id="IPR008979">
    <property type="entry name" value="Galactose-bd-like_sf"/>
</dbReference>
<dbReference type="AlphaFoldDB" id="A0A9D4S6T6"/>
<protein>
    <recommendedName>
        <fullName evidence="1">F5/8 type C domain-containing protein</fullName>
    </recommendedName>
</protein>
<sequence>MAMHRDPKTYSPADALQRSECEYNGNVFSNTTTTLMFDHVFNARCVRIVPTKRYGEHTAMRFELLGCSPDYCKGSITPSSTYIPTPEIRKFVFDREKIVTSMRITLAYPAT</sequence>
<organism evidence="2 3">
    <name type="scientific">Dreissena polymorpha</name>
    <name type="common">Zebra mussel</name>
    <name type="synonym">Mytilus polymorpha</name>
    <dbReference type="NCBI Taxonomy" id="45954"/>
    <lineage>
        <taxon>Eukaryota</taxon>
        <taxon>Metazoa</taxon>
        <taxon>Spiralia</taxon>
        <taxon>Lophotrochozoa</taxon>
        <taxon>Mollusca</taxon>
        <taxon>Bivalvia</taxon>
        <taxon>Autobranchia</taxon>
        <taxon>Heteroconchia</taxon>
        <taxon>Euheterodonta</taxon>
        <taxon>Imparidentia</taxon>
        <taxon>Neoheterodontei</taxon>
        <taxon>Myida</taxon>
        <taxon>Dreissenoidea</taxon>
        <taxon>Dreissenidae</taxon>
        <taxon>Dreissena</taxon>
    </lineage>
</organism>